<dbReference type="Proteomes" id="UP001519287">
    <property type="component" value="Unassembled WGS sequence"/>
</dbReference>
<evidence type="ECO:0000313" key="2">
    <source>
        <dbReference type="EMBL" id="MBP1990558.1"/>
    </source>
</evidence>
<reference evidence="2 3" key="1">
    <citation type="submission" date="2021-03" db="EMBL/GenBank/DDBJ databases">
        <title>Genomic Encyclopedia of Type Strains, Phase IV (KMG-IV): sequencing the most valuable type-strain genomes for metagenomic binning, comparative biology and taxonomic classification.</title>
        <authorList>
            <person name="Goeker M."/>
        </authorList>
    </citation>
    <scope>NUCLEOTIDE SEQUENCE [LARGE SCALE GENOMIC DNA]</scope>
    <source>
        <strain evidence="2 3">DSM 26048</strain>
    </source>
</reference>
<keyword evidence="3" id="KW-1185">Reference proteome</keyword>
<dbReference type="EMBL" id="JAGGLB010000005">
    <property type="protein sequence ID" value="MBP1990558.1"/>
    <property type="molecule type" value="Genomic_DNA"/>
</dbReference>
<evidence type="ECO:0000313" key="3">
    <source>
        <dbReference type="Proteomes" id="UP001519287"/>
    </source>
</evidence>
<protein>
    <submittedName>
        <fullName evidence="2">Uncharacterized protein</fullName>
    </submittedName>
</protein>
<comment type="caution">
    <text evidence="2">The sequence shown here is derived from an EMBL/GenBank/DDBJ whole genome shotgun (WGS) entry which is preliminary data.</text>
</comment>
<name>A0ABS4ISL6_9BACL</name>
<organism evidence="2 3">
    <name type="scientific">Paenibacillus eucommiae</name>
    <dbReference type="NCBI Taxonomy" id="1355755"/>
    <lineage>
        <taxon>Bacteria</taxon>
        <taxon>Bacillati</taxon>
        <taxon>Bacillota</taxon>
        <taxon>Bacilli</taxon>
        <taxon>Bacillales</taxon>
        <taxon>Paenibacillaceae</taxon>
        <taxon>Paenibacillus</taxon>
    </lineage>
</organism>
<proteinExistence type="predicted"/>
<sequence length="593" mass="68261">MVELAHVSTLIPFHSGLQVCVSDSRPIQVLQWQCQGEPTADLVRGVYTTNPLHIDKAADFIRLAKETCAELVLTPEYSFPCEVLDMIIGDTKLWPDKGSLWCLGMQGYERQEFAGKLELWTSSGRTLVVRGAFERLKQRLFIDTLIYLFVLDDGRLCILPQFKTIPMSDKWNEYEGKGLCTSDLIYVFDLCGRSEDQNRFLSILCSDALGVQAQEVLDFTQGKHLTIFHAQLNQEPRHDDFRAFRGCLLDRYAGRDIRILTLNWAAGTTIEHLHFSKPWSAFYKKTARRELPEQRHRTSNHAKGTYFALHKFTEIWYSHREEHCKRFDINKGFQIGASYAATTHPEPITQDYFVFDTEQQSWNSAPSGIHGPHEPHEPSGPHGAREPNGNAEPSGYSMKAFIESHGQDYDYPLHAAPHDCDAFFGLCFGHFLEGELSAADDELVSRMLFGSDEESDQKRNEKALQYKTLIKLIKKQDFPLEMQELTDNHELYLDSQTAEDKLKYGNVYPKNLSPEQRNPFQSALFMISEHKSREQVAQQVDELSRKLHLNFRNRVVVYYFSAESNKYERFDEHLQQKRIDKATYSKSLSSIKG</sequence>
<feature type="region of interest" description="Disordered" evidence="1">
    <location>
        <begin position="363"/>
        <end position="396"/>
    </location>
</feature>
<gene>
    <name evidence="2" type="ORF">J2Z66_002164</name>
</gene>
<dbReference type="RefSeq" id="WP_209971320.1">
    <property type="nucleotide sequence ID" value="NZ_JAGGLB010000005.1"/>
</dbReference>
<accession>A0ABS4ISL6</accession>
<evidence type="ECO:0000256" key="1">
    <source>
        <dbReference type="SAM" id="MobiDB-lite"/>
    </source>
</evidence>
<feature type="compositionally biased region" description="Basic and acidic residues" evidence="1">
    <location>
        <begin position="371"/>
        <end position="385"/>
    </location>
</feature>